<feature type="signal peptide" evidence="1">
    <location>
        <begin position="1"/>
        <end position="24"/>
    </location>
</feature>
<reference evidence="2 3" key="1">
    <citation type="submission" date="2019-03" db="EMBL/GenBank/DDBJ databases">
        <title>Genomic Encyclopedia of Type Strains, Phase III (KMG-III): the genomes of soil and plant-associated and newly described type strains.</title>
        <authorList>
            <person name="Whitman W."/>
        </authorList>
    </citation>
    <scope>NUCLEOTIDE SEQUENCE [LARGE SCALE GENOMIC DNA]</scope>
    <source>
        <strain evidence="2 3">CGMCC 1.12801</strain>
    </source>
</reference>
<evidence type="ECO:0000313" key="3">
    <source>
        <dbReference type="Proteomes" id="UP000294752"/>
    </source>
</evidence>
<sequence>MKILVIISLSIAFVCVNCLLCSCAKDDPISQVSRKVNTVPVSVDYKKFDFGQMAAIGSYAIEDTLWNTDRTRITGFNLSHAADRWFLYPHQQGDVYPITGALVSSKSLDSLYAEKNLLPVNSRRIPRFALNAYDQSYVLQDFLLPDFKTQEQHIHTFLQRAGDLRYYSHRDYIYSFYDYENLKLLFGRDVDIKKLFQIKSSNYPNLSGEGLLYYAFNWTLRFRSTFMERDYTDYVPLENVLAENFSRINFVDYGKIALMAVDGEAAMVKLAVLKISKNIDLSFPERDAISKAIVHFYFYGHSDLELEKFNKAEDNYNKIVVYIQLSIDVEKLKFDENSYGRPIQFELSTHSANNDQFRKTKYLNSLKFSQ</sequence>
<dbReference type="EMBL" id="SNZV01000011">
    <property type="protein sequence ID" value="TDS08882.1"/>
    <property type="molecule type" value="Genomic_DNA"/>
</dbReference>
<dbReference type="Proteomes" id="UP000294752">
    <property type="component" value="Unassembled WGS sequence"/>
</dbReference>
<protein>
    <recommendedName>
        <fullName evidence="4">DKNYY family protein</fullName>
    </recommendedName>
</protein>
<comment type="caution">
    <text evidence="2">The sequence shown here is derived from an EMBL/GenBank/DDBJ whole genome shotgun (WGS) entry which is preliminary data.</text>
</comment>
<keyword evidence="3" id="KW-1185">Reference proteome</keyword>
<dbReference type="AlphaFoldDB" id="A0A4R7CSQ2"/>
<dbReference type="PROSITE" id="PS51257">
    <property type="entry name" value="PROKAR_LIPOPROTEIN"/>
    <property type="match status" value="1"/>
</dbReference>
<name>A0A4R7CSQ2_9SPHI</name>
<evidence type="ECO:0000313" key="2">
    <source>
        <dbReference type="EMBL" id="TDS08882.1"/>
    </source>
</evidence>
<feature type="chain" id="PRO_5020309116" description="DKNYY family protein" evidence="1">
    <location>
        <begin position="25"/>
        <end position="370"/>
    </location>
</feature>
<evidence type="ECO:0000256" key="1">
    <source>
        <dbReference type="SAM" id="SignalP"/>
    </source>
</evidence>
<keyword evidence="1" id="KW-0732">Signal</keyword>
<organism evidence="2 3">
    <name type="scientific">Sphingobacterium paludis</name>
    <dbReference type="NCBI Taxonomy" id="1476465"/>
    <lineage>
        <taxon>Bacteria</taxon>
        <taxon>Pseudomonadati</taxon>
        <taxon>Bacteroidota</taxon>
        <taxon>Sphingobacteriia</taxon>
        <taxon>Sphingobacteriales</taxon>
        <taxon>Sphingobacteriaceae</taxon>
        <taxon>Sphingobacterium</taxon>
    </lineage>
</organism>
<gene>
    <name evidence="2" type="ORF">B0I21_11111</name>
</gene>
<evidence type="ECO:0008006" key="4">
    <source>
        <dbReference type="Google" id="ProtNLM"/>
    </source>
</evidence>
<proteinExistence type="predicted"/>
<accession>A0A4R7CSQ2</accession>